<feature type="domain" description="BHLH" evidence="4">
    <location>
        <begin position="105"/>
        <end position="151"/>
    </location>
</feature>
<evidence type="ECO:0000256" key="2">
    <source>
        <dbReference type="ARBA" id="ARBA00023125"/>
    </source>
</evidence>
<keyword evidence="3" id="KW-0539">Nucleus</keyword>
<dbReference type="PANTHER" id="PTHR11534">
    <property type="entry name" value="MYOGENIC FACTOR"/>
    <property type="match status" value="1"/>
</dbReference>
<evidence type="ECO:0000256" key="3">
    <source>
        <dbReference type="ARBA" id="ARBA00023242"/>
    </source>
</evidence>
<dbReference type="InterPro" id="IPR011598">
    <property type="entry name" value="bHLH_dom"/>
</dbReference>
<proteinExistence type="predicted"/>
<sequence>MSYTGTETKTTRRPWGRIRETFGQHRKTRFICKINIDSENFEDIKHCCKSCVSTKDEALDRNNSKENSDSDIKEHGVLVPGFHRPNQRSLLWACKACKRKGMVIDWRNAANERDRRQLSNVSEAFEIIKGRTCPNPNQRLPKVEILRHAIE</sequence>
<keyword evidence="6" id="KW-1185">Reference proteome</keyword>
<accession>A0ABD3X9X0</accession>
<dbReference type="EMBL" id="JBJQND010000003">
    <property type="protein sequence ID" value="KAL3882421.1"/>
    <property type="molecule type" value="Genomic_DNA"/>
</dbReference>
<dbReference type="Pfam" id="PF00010">
    <property type="entry name" value="HLH"/>
    <property type="match status" value="1"/>
</dbReference>
<dbReference type="Proteomes" id="UP001634394">
    <property type="component" value="Unassembled WGS sequence"/>
</dbReference>
<dbReference type="Pfam" id="PF01586">
    <property type="entry name" value="Basic"/>
    <property type="match status" value="1"/>
</dbReference>
<dbReference type="GO" id="GO:0005634">
    <property type="term" value="C:nucleus"/>
    <property type="evidence" value="ECO:0007669"/>
    <property type="project" value="UniProtKB-SubCell"/>
</dbReference>
<reference evidence="5 6" key="1">
    <citation type="submission" date="2024-11" db="EMBL/GenBank/DDBJ databases">
        <title>Chromosome-level genome assembly of the freshwater bivalve Anodonta woodiana.</title>
        <authorList>
            <person name="Chen X."/>
        </authorList>
    </citation>
    <scope>NUCLEOTIDE SEQUENCE [LARGE SCALE GENOMIC DNA]</scope>
    <source>
        <strain evidence="5">MN2024</strain>
        <tissue evidence="5">Gills</tissue>
    </source>
</reference>
<dbReference type="SMART" id="SM00520">
    <property type="entry name" value="BASIC"/>
    <property type="match status" value="1"/>
</dbReference>
<dbReference type="InterPro" id="IPR002546">
    <property type="entry name" value="MyoD_N"/>
</dbReference>
<dbReference type="GO" id="GO:0003677">
    <property type="term" value="F:DNA binding"/>
    <property type="evidence" value="ECO:0007669"/>
    <property type="project" value="UniProtKB-KW"/>
</dbReference>
<name>A0ABD3X9X0_SINWO</name>
<dbReference type="InterPro" id="IPR036638">
    <property type="entry name" value="HLH_DNA-bd_sf"/>
</dbReference>
<evidence type="ECO:0000313" key="6">
    <source>
        <dbReference type="Proteomes" id="UP001634394"/>
    </source>
</evidence>
<comment type="caution">
    <text evidence="5">The sequence shown here is derived from an EMBL/GenBank/DDBJ whole genome shotgun (WGS) entry which is preliminary data.</text>
</comment>
<evidence type="ECO:0000256" key="1">
    <source>
        <dbReference type="ARBA" id="ARBA00004123"/>
    </source>
</evidence>
<dbReference type="PANTHER" id="PTHR11534:SF9">
    <property type="entry name" value="MYOGENIC-DETERMINATION PROTEIN"/>
    <property type="match status" value="1"/>
</dbReference>
<dbReference type="SUPFAM" id="SSF47459">
    <property type="entry name" value="HLH, helix-loop-helix DNA-binding domain"/>
    <property type="match status" value="1"/>
</dbReference>
<protein>
    <recommendedName>
        <fullName evidence="4">BHLH domain-containing protein</fullName>
    </recommendedName>
</protein>
<evidence type="ECO:0000313" key="5">
    <source>
        <dbReference type="EMBL" id="KAL3882421.1"/>
    </source>
</evidence>
<keyword evidence="2" id="KW-0238">DNA-binding</keyword>
<dbReference type="FunFam" id="4.10.280.10:FF:000005">
    <property type="entry name" value="Myogenic factor"/>
    <property type="match status" value="1"/>
</dbReference>
<dbReference type="PROSITE" id="PS50888">
    <property type="entry name" value="BHLH"/>
    <property type="match status" value="1"/>
</dbReference>
<dbReference type="AlphaFoldDB" id="A0ABD3X9X0"/>
<evidence type="ECO:0000259" key="4">
    <source>
        <dbReference type="PROSITE" id="PS50888"/>
    </source>
</evidence>
<dbReference type="Gene3D" id="4.10.280.10">
    <property type="entry name" value="Helix-loop-helix DNA-binding domain"/>
    <property type="match status" value="1"/>
</dbReference>
<organism evidence="5 6">
    <name type="scientific">Sinanodonta woodiana</name>
    <name type="common">Chinese pond mussel</name>
    <name type="synonym">Anodonta woodiana</name>
    <dbReference type="NCBI Taxonomy" id="1069815"/>
    <lineage>
        <taxon>Eukaryota</taxon>
        <taxon>Metazoa</taxon>
        <taxon>Spiralia</taxon>
        <taxon>Lophotrochozoa</taxon>
        <taxon>Mollusca</taxon>
        <taxon>Bivalvia</taxon>
        <taxon>Autobranchia</taxon>
        <taxon>Heteroconchia</taxon>
        <taxon>Palaeoheterodonta</taxon>
        <taxon>Unionida</taxon>
        <taxon>Unionoidea</taxon>
        <taxon>Unionidae</taxon>
        <taxon>Unioninae</taxon>
        <taxon>Sinanodonta</taxon>
    </lineage>
</organism>
<dbReference type="InterPro" id="IPR039704">
    <property type="entry name" value="Myogenic_factor"/>
</dbReference>
<comment type="subcellular location">
    <subcellularLocation>
        <location evidence="1">Nucleus</location>
    </subcellularLocation>
</comment>
<gene>
    <name evidence="5" type="ORF">ACJMK2_028764</name>
</gene>